<dbReference type="AlphaFoldDB" id="A0AAD8L1F4"/>
<comment type="caution">
    <text evidence="1">The sequence shown here is derived from an EMBL/GenBank/DDBJ whole genome shotgun (WGS) entry which is preliminary data.</text>
</comment>
<gene>
    <name evidence="1" type="ORF">QVD17_09709</name>
</gene>
<evidence type="ECO:0000313" key="1">
    <source>
        <dbReference type="EMBL" id="KAK1432808.1"/>
    </source>
</evidence>
<reference evidence="1" key="1">
    <citation type="journal article" date="2023" name="bioRxiv">
        <title>Improved chromosome-level genome assembly for marigold (Tagetes erecta).</title>
        <authorList>
            <person name="Jiang F."/>
            <person name="Yuan L."/>
            <person name="Wang S."/>
            <person name="Wang H."/>
            <person name="Xu D."/>
            <person name="Wang A."/>
            <person name="Fan W."/>
        </authorList>
    </citation>
    <scope>NUCLEOTIDE SEQUENCE</scope>
    <source>
        <strain evidence="1">WSJ</strain>
        <tissue evidence="1">Leaf</tissue>
    </source>
</reference>
<dbReference type="Proteomes" id="UP001229421">
    <property type="component" value="Unassembled WGS sequence"/>
</dbReference>
<keyword evidence="2" id="KW-1185">Reference proteome</keyword>
<sequence>MISCSIGSTYQSVGIANWVAIGTERIPVGYKTYKYTIRGCSNDSSNYTLTLFKNLSIAMFVNYQAVCWINTGGIS</sequence>
<dbReference type="EMBL" id="JAUHHV010000002">
    <property type="protein sequence ID" value="KAK1432808.1"/>
    <property type="molecule type" value="Genomic_DNA"/>
</dbReference>
<organism evidence="1 2">
    <name type="scientific">Tagetes erecta</name>
    <name type="common">African marigold</name>
    <dbReference type="NCBI Taxonomy" id="13708"/>
    <lineage>
        <taxon>Eukaryota</taxon>
        <taxon>Viridiplantae</taxon>
        <taxon>Streptophyta</taxon>
        <taxon>Embryophyta</taxon>
        <taxon>Tracheophyta</taxon>
        <taxon>Spermatophyta</taxon>
        <taxon>Magnoliopsida</taxon>
        <taxon>eudicotyledons</taxon>
        <taxon>Gunneridae</taxon>
        <taxon>Pentapetalae</taxon>
        <taxon>asterids</taxon>
        <taxon>campanulids</taxon>
        <taxon>Asterales</taxon>
        <taxon>Asteraceae</taxon>
        <taxon>Asteroideae</taxon>
        <taxon>Heliantheae alliance</taxon>
        <taxon>Tageteae</taxon>
        <taxon>Tagetes</taxon>
    </lineage>
</organism>
<proteinExistence type="predicted"/>
<name>A0AAD8L1F4_TARER</name>
<protein>
    <submittedName>
        <fullName evidence="1">Uncharacterized protein</fullName>
    </submittedName>
</protein>
<evidence type="ECO:0000313" key="2">
    <source>
        <dbReference type="Proteomes" id="UP001229421"/>
    </source>
</evidence>
<accession>A0AAD8L1F4</accession>